<dbReference type="PROSITE" id="PS00678">
    <property type="entry name" value="WD_REPEATS_1"/>
    <property type="match status" value="1"/>
</dbReference>
<protein>
    <recommendedName>
        <fullName evidence="6">WD40 repeat-like protein</fullName>
    </recommendedName>
</protein>
<dbReference type="SUPFAM" id="SSF50978">
    <property type="entry name" value="WD40 repeat-like"/>
    <property type="match status" value="1"/>
</dbReference>
<evidence type="ECO:0000256" key="2">
    <source>
        <dbReference type="ARBA" id="ARBA00022737"/>
    </source>
</evidence>
<dbReference type="InterPro" id="IPR001680">
    <property type="entry name" value="WD40_rpt"/>
</dbReference>
<dbReference type="InterPro" id="IPR019775">
    <property type="entry name" value="WD40_repeat_CS"/>
</dbReference>
<dbReference type="PANTHER" id="PTHR19848:SF8">
    <property type="entry name" value="F-BOX AND WD REPEAT DOMAIN CONTAINING 7"/>
    <property type="match status" value="1"/>
</dbReference>
<evidence type="ECO:0008006" key="6">
    <source>
        <dbReference type="Google" id="ProtNLM"/>
    </source>
</evidence>
<evidence type="ECO:0000256" key="3">
    <source>
        <dbReference type="PROSITE-ProRule" id="PRU00221"/>
    </source>
</evidence>
<evidence type="ECO:0000313" key="5">
    <source>
        <dbReference type="Proteomes" id="UP001287286"/>
    </source>
</evidence>
<dbReference type="EMBL" id="JAWRVI010000347">
    <property type="protein sequence ID" value="KAK4067350.1"/>
    <property type="molecule type" value="Genomic_DNA"/>
</dbReference>
<feature type="repeat" description="WD" evidence="3">
    <location>
        <begin position="220"/>
        <end position="262"/>
    </location>
</feature>
<dbReference type="PANTHER" id="PTHR19848">
    <property type="entry name" value="WD40 REPEAT PROTEIN"/>
    <property type="match status" value="1"/>
</dbReference>
<gene>
    <name evidence="4" type="ORF">Purlil1_13890</name>
</gene>
<dbReference type="Pfam" id="PF00400">
    <property type="entry name" value="WD40"/>
    <property type="match status" value="5"/>
</dbReference>
<comment type="caution">
    <text evidence="4">The sequence shown here is derived from an EMBL/GenBank/DDBJ whole genome shotgun (WGS) entry which is preliminary data.</text>
</comment>
<name>A0ABR0BCV5_PURLI</name>
<proteinExistence type="predicted"/>
<dbReference type="SMART" id="SM00320">
    <property type="entry name" value="WD40"/>
    <property type="match status" value="5"/>
</dbReference>
<keyword evidence="1 3" id="KW-0853">WD repeat</keyword>
<feature type="repeat" description="WD" evidence="3">
    <location>
        <begin position="178"/>
        <end position="219"/>
    </location>
</feature>
<feature type="repeat" description="WD" evidence="3">
    <location>
        <begin position="263"/>
        <end position="304"/>
    </location>
</feature>
<organism evidence="4 5">
    <name type="scientific">Purpureocillium lilacinum</name>
    <name type="common">Paecilomyces lilacinus</name>
    <dbReference type="NCBI Taxonomy" id="33203"/>
    <lineage>
        <taxon>Eukaryota</taxon>
        <taxon>Fungi</taxon>
        <taxon>Dikarya</taxon>
        <taxon>Ascomycota</taxon>
        <taxon>Pezizomycotina</taxon>
        <taxon>Sordariomycetes</taxon>
        <taxon>Hypocreomycetidae</taxon>
        <taxon>Hypocreales</taxon>
        <taxon>Ophiocordycipitaceae</taxon>
        <taxon>Purpureocillium</taxon>
    </lineage>
</organism>
<sequence>MPRLKPTSVTPTRVIRHLPPSFHKPLKSCHGEDVAMEKLTALGVSARFHRPSERFAWLGLTVSSYAAISQSPYTSHVARWVCLSRVCAQPQDDGTTPDNAISSISISNDGRLIATGSMSSGLIEIWTTAGTCIWRFKGHANMVLSTQFSTHGQMLASWSYDRIVKVWNVVHCVCIHSLGGHAESISTVSFSEDDRYIATGSYDKTIKLWDAVSGFPLHSLEGHRTGISALALSASKMRLISGSMLHGELKIWDLVQGICLRTFEGHHDSVLAIALSADGRRLATSSCDKSIKVWDLEAGAVLTRAFYTRTQPTFLAFNPSAAHSLDTNLGVLNVDPQFLLDAQSTDVFFDDVALSGWGCDFDTGWVLKDGNRICPLPEEYLPSQCHFRHATLAVVGASGRLLLGLLF</sequence>
<dbReference type="InterPro" id="IPR020472">
    <property type="entry name" value="WD40_PAC1"/>
</dbReference>
<dbReference type="PROSITE" id="PS50294">
    <property type="entry name" value="WD_REPEATS_REGION"/>
    <property type="match status" value="3"/>
</dbReference>
<evidence type="ECO:0000256" key="1">
    <source>
        <dbReference type="ARBA" id="ARBA00022574"/>
    </source>
</evidence>
<evidence type="ECO:0000313" key="4">
    <source>
        <dbReference type="EMBL" id="KAK4067350.1"/>
    </source>
</evidence>
<dbReference type="CDD" id="cd00200">
    <property type="entry name" value="WD40"/>
    <property type="match status" value="1"/>
</dbReference>
<dbReference type="PRINTS" id="PR00320">
    <property type="entry name" value="GPROTEINBRPT"/>
</dbReference>
<keyword evidence="5" id="KW-1185">Reference proteome</keyword>
<dbReference type="Proteomes" id="UP001287286">
    <property type="component" value="Unassembled WGS sequence"/>
</dbReference>
<feature type="repeat" description="WD" evidence="3">
    <location>
        <begin position="136"/>
        <end position="169"/>
    </location>
</feature>
<reference evidence="4 5" key="1">
    <citation type="journal article" date="2024" name="Microbiol. Resour. Announc.">
        <title>Genome annotations for the ascomycete fungi Trichoderma harzianum, Trichoderma aggressivum, and Purpureocillium lilacinum.</title>
        <authorList>
            <person name="Beijen E.P.W."/>
            <person name="Ohm R.A."/>
        </authorList>
    </citation>
    <scope>NUCLEOTIDE SEQUENCE [LARGE SCALE GENOMIC DNA]</scope>
    <source>
        <strain evidence="4 5">CBS 150709</strain>
    </source>
</reference>
<dbReference type="InterPro" id="IPR036322">
    <property type="entry name" value="WD40_repeat_dom_sf"/>
</dbReference>
<dbReference type="PROSITE" id="PS50082">
    <property type="entry name" value="WD_REPEATS_2"/>
    <property type="match status" value="4"/>
</dbReference>
<dbReference type="Gene3D" id="2.130.10.10">
    <property type="entry name" value="YVTN repeat-like/Quinoprotein amine dehydrogenase"/>
    <property type="match status" value="2"/>
</dbReference>
<accession>A0ABR0BCV5</accession>
<keyword evidence="2" id="KW-0677">Repeat</keyword>
<dbReference type="InterPro" id="IPR015943">
    <property type="entry name" value="WD40/YVTN_repeat-like_dom_sf"/>
</dbReference>